<gene>
    <name evidence="2" type="ORF">ACG0Z6_13170</name>
</gene>
<comment type="caution">
    <text evidence="2">The sequence shown here is derived from an EMBL/GenBank/DDBJ whole genome shotgun (WGS) entry which is preliminary data.</text>
</comment>
<name>A0ABW7FY09_9BURK</name>
<dbReference type="PANTHER" id="PTHR42194:SF1">
    <property type="entry name" value="UPF0276 PROTEIN HI_1600"/>
    <property type="match status" value="1"/>
</dbReference>
<dbReference type="RefSeq" id="WP_394462137.1">
    <property type="nucleotide sequence ID" value="NZ_JBIGHZ010000005.1"/>
</dbReference>
<dbReference type="NCBIfam" id="NF003818">
    <property type="entry name" value="PRK05409.1"/>
    <property type="match status" value="1"/>
</dbReference>
<feature type="compositionally biased region" description="Low complexity" evidence="1">
    <location>
        <begin position="317"/>
        <end position="331"/>
    </location>
</feature>
<reference evidence="2 3" key="1">
    <citation type="submission" date="2024-08" db="EMBL/GenBank/DDBJ databases">
        <authorList>
            <person name="Lu H."/>
        </authorList>
    </citation>
    <scope>NUCLEOTIDE SEQUENCE [LARGE SCALE GENOMIC DNA]</scope>
    <source>
        <strain evidence="2 3">BYS180W</strain>
    </source>
</reference>
<accession>A0ABW7FY09</accession>
<dbReference type="InterPro" id="IPR007801">
    <property type="entry name" value="MbnB/TglH/ChrH"/>
</dbReference>
<evidence type="ECO:0000313" key="3">
    <source>
        <dbReference type="Proteomes" id="UP001606099"/>
    </source>
</evidence>
<evidence type="ECO:0000256" key="1">
    <source>
        <dbReference type="SAM" id="MobiDB-lite"/>
    </source>
</evidence>
<proteinExistence type="predicted"/>
<evidence type="ECO:0000313" key="2">
    <source>
        <dbReference type="EMBL" id="MFG6449183.1"/>
    </source>
</evidence>
<keyword evidence="3" id="KW-1185">Reference proteome</keyword>
<dbReference type="Gene3D" id="3.20.20.150">
    <property type="entry name" value="Divalent-metal-dependent TIM barrel enzymes"/>
    <property type="match status" value="1"/>
</dbReference>
<protein>
    <submittedName>
        <fullName evidence="2">DUF692 family multinuclear iron-containing protein</fullName>
    </submittedName>
</protein>
<dbReference type="Pfam" id="PF05114">
    <property type="entry name" value="MbnB_TglH_ChrH"/>
    <property type="match status" value="1"/>
</dbReference>
<dbReference type="EMBL" id="JBIGHZ010000005">
    <property type="protein sequence ID" value="MFG6449183.1"/>
    <property type="molecule type" value="Genomic_DNA"/>
</dbReference>
<dbReference type="PANTHER" id="PTHR42194">
    <property type="entry name" value="UPF0276 PROTEIN HI_1600"/>
    <property type="match status" value="1"/>
</dbReference>
<dbReference type="Proteomes" id="UP001606099">
    <property type="component" value="Unassembled WGS sequence"/>
</dbReference>
<sequence length="622" mass="67917">MCAAPAAAPCAGLAPSAVGLGWRQPHYQVLMNAAHWREQIDFLEVHSENFLAPASASRVLLQDMAQQRPISLHGVGLGLGSAGALDAEHLAQLRDLVQDISPALLSEHACFTRAHWGGRWHHAHDLLPLPWSASALAHLAAQVAQAQHRLGRALLLENLSNYLQWQGEEPELAEPEFFNRLCAQEGCGLLLDLNNLLVNALNDGLAQPDALAYCRAWIEAIEPQHVGQYHLAGHSAGPDLVVDDHGSAVPEPVWALYRHALRRIGPRPTLIEWDNNIPELSVLLEQVRLARQHQQAVQNDLPQTAPPKGLVLAHAESPSPSTDASTSTWPQGQRQLLQALRQSQADLPASWQARRGVRGAAPRALLAYRQHAAVLAQRVLAQRHPVLMGLMEAQEPGSFARMAWQAWREDGPSQGDVDTWCGPLQRWLAAVPSEQAQAWALLAQLEGWVQAAERLPHLGQNPAELQQLWAAMSQGAEDWLAWRLRLAPHLRFLALPEGVLGHWGAWPQAPADTVLSHWLQAPPGLPWCSGLERPELAPALHLAVWRAPSAEVCVAPLPAALGSWLEALQAGQCLGEALSALHPESTAGQAALALLPAWWQWASAQAWVWGFRPDGVGDQHEE</sequence>
<feature type="region of interest" description="Disordered" evidence="1">
    <location>
        <begin position="295"/>
        <end position="331"/>
    </location>
</feature>
<organism evidence="2 3">
    <name type="scientific">Roseateles rivi</name>
    <dbReference type="NCBI Taxonomy" id="3299028"/>
    <lineage>
        <taxon>Bacteria</taxon>
        <taxon>Pseudomonadati</taxon>
        <taxon>Pseudomonadota</taxon>
        <taxon>Betaproteobacteria</taxon>
        <taxon>Burkholderiales</taxon>
        <taxon>Sphaerotilaceae</taxon>
        <taxon>Roseateles</taxon>
    </lineage>
</organism>